<reference evidence="2" key="1">
    <citation type="journal article" date="2019" name="Int. J. Syst. Evol. Microbiol.">
        <title>The Global Catalogue of Microorganisms (GCM) 10K type strain sequencing project: providing services to taxonomists for standard genome sequencing and annotation.</title>
        <authorList>
            <consortium name="The Broad Institute Genomics Platform"/>
            <consortium name="The Broad Institute Genome Sequencing Center for Infectious Disease"/>
            <person name="Wu L."/>
            <person name="Ma J."/>
        </authorList>
    </citation>
    <scope>NUCLEOTIDE SEQUENCE [LARGE SCALE GENOMIC DNA]</scope>
    <source>
        <strain evidence="2">JCM 18303</strain>
    </source>
</reference>
<proteinExistence type="predicted"/>
<dbReference type="Proteomes" id="UP001428817">
    <property type="component" value="Unassembled WGS sequence"/>
</dbReference>
<dbReference type="EMBL" id="BAABJP010000063">
    <property type="protein sequence ID" value="GAA5174899.1"/>
    <property type="molecule type" value="Genomic_DNA"/>
</dbReference>
<keyword evidence="2" id="KW-1185">Reference proteome</keyword>
<evidence type="ECO:0000313" key="1">
    <source>
        <dbReference type="EMBL" id="GAA5174899.1"/>
    </source>
</evidence>
<sequence length="86" mass="9870">MSLATIHRPRVALTDRVYRAPRHRRRPARLVRRRPSVRSRARLADLSRAPTGRLAEMFTRPDPVEGTPPDGRIRVSIQRSVPELLA</sequence>
<name>A0ABP9RCU7_9PSEU</name>
<accession>A0ABP9RCU7</accession>
<organism evidence="1 2">
    <name type="scientific">Pseudonocardia eucalypti</name>
    <dbReference type="NCBI Taxonomy" id="648755"/>
    <lineage>
        <taxon>Bacteria</taxon>
        <taxon>Bacillati</taxon>
        <taxon>Actinomycetota</taxon>
        <taxon>Actinomycetes</taxon>
        <taxon>Pseudonocardiales</taxon>
        <taxon>Pseudonocardiaceae</taxon>
        <taxon>Pseudonocardia</taxon>
    </lineage>
</organism>
<comment type="caution">
    <text evidence="1">The sequence shown here is derived from an EMBL/GenBank/DDBJ whole genome shotgun (WGS) entry which is preliminary data.</text>
</comment>
<protein>
    <submittedName>
        <fullName evidence="1">Uncharacterized protein</fullName>
    </submittedName>
</protein>
<gene>
    <name evidence="1" type="ORF">GCM10023321_79740</name>
</gene>
<evidence type="ECO:0000313" key="2">
    <source>
        <dbReference type="Proteomes" id="UP001428817"/>
    </source>
</evidence>